<evidence type="ECO:0000256" key="1">
    <source>
        <dbReference type="SAM" id="SignalP"/>
    </source>
</evidence>
<accession>A0A842HWJ7</accession>
<dbReference type="AlphaFoldDB" id="A0A842HWJ7"/>
<comment type="caution">
    <text evidence="2">The sequence shown here is derived from an EMBL/GenBank/DDBJ whole genome shotgun (WGS) entry which is preliminary data.</text>
</comment>
<dbReference type="Proteomes" id="UP000564378">
    <property type="component" value="Unassembled WGS sequence"/>
</dbReference>
<gene>
    <name evidence="2" type="ORF">H6P80_01680</name>
</gene>
<name>A0A842HWJ7_9SPHN</name>
<feature type="chain" id="PRO_5032528708" description="Lipoprotein" evidence="1">
    <location>
        <begin position="27"/>
        <end position="107"/>
    </location>
</feature>
<dbReference type="EMBL" id="JACJVJ010000001">
    <property type="protein sequence ID" value="MBC2776320.1"/>
    <property type="molecule type" value="Genomic_DNA"/>
</dbReference>
<dbReference type="PROSITE" id="PS51257">
    <property type="entry name" value="PROKAR_LIPOPROTEIN"/>
    <property type="match status" value="1"/>
</dbReference>
<evidence type="ECO:0000313" key="2">
    <source>
        <dbReference type="EMBL" id="MBC2776320.1"/>
    </source>
</evidence>
<keyword evidence="3" id="KW-1185">Reference proteome</keyword>
<keyword evidence="1" id="KW-0732">Signal</keyword>
<reference evidence="2 3" key="1">
    <citation type="submission" date="2020-08" db="EMBL/GenBank/DDBJ databases">
        <title>Draft genome sequence of Parasphingopyxis sp. GrpM-11.</title>
        <authorList>
            <person name="Oh J."/>
            <person name="Roh D.-H."/>
        </authorList>
    </citation>
    <scope>NUCLEOTIDE SEQUENCE [LARGE SCALE GENOMIC DNA]</scope>
    <source>
        <strain evidence="2 3">GrpM-11</strain>
    </source>
</reference>
<proteinExistence type="predicted"/>
<protein>
    <recommendedName>
        <fullName evidence="4">Lipoprotein</fullName>
    </recommendedName>
</protein>
<evidence type="ECO:0008006" key="4">
    <source>
        <dbReference type="Google" id="ProtNLM"/>
    </source>
</evidence>
<evidence type="ECO:0000313" key="3">
    <source>
        <dbReference type="Proteomes" id="UP000564378"/>
    </source>
</evidence>
<organism evidence="2 3">
    <name type="scientific">Parasphingopyxis marina</name>
    <dbReference type="NCBI Taxonomy" id="2761622"/>
    <lineage>
        <taxon>Bacteria</taxon>
        <taxon>Pseudomonadati</taxon>
        <taxon>Pseudomonadota</taxon>
        <taxon>Alphaproteobacteria</taxon>
        <taxon>Sphingomonadales</taxon>
        <taxon>Sphingomonadaceae</taxon>
        <taxon>Parasphingopyxis</taxon>
    </lineage>
</organism>
<feature type="signal peptide" evidence="1">
    <location>
        <begin position="1"/>
        <end position="26"/>
    </location>
</feature>
<dbReference type="RefSeq" id="WP_185799612.1">
    <property type="nucleotide sequence ID" value="NZ_JACJVJ010000001.1"/>
</dbReference>
<sequence length="107" mass="11305">MNRLSLFPIALALPLGLAACTSAPEAGDFAAACNATGNLNEELCDCLDAQAQNLSPETHEFVIATIAEDEDRARELALGLDSAQQLEAGQYLSIAIQQCIIELPETS</sequence>